<proteinExistence type="inferred from homology"/>
<feature type="compositionally biased region" description="Low complexity" evidence="2">
    <location>
        <begin position="492"/>
        <end position="503"/>
    </location>
</feature>
<evidence type="ECO:0000313" key="6">
    <source>
        <dbReference type="Proteomes" id="UP001185069"/>
    </source>
</evidence>
<protein>
    <submittedName>
        <fullName evidence="5">LCP family protein required for cell wall assembly</fullName>
    </submittedName>
</protein>
<dbReference type="PANTHER" id="PTHR33392:SF6">
    <property type="entry name" value="POLYISOPRENYL-TEICHOIC ACID--PEPTIDOGLYCAN TEICHOIC ACID TRANSFERASE TAGU"/>
    <property type="match status" value="1"/>
</dbReference>
<feature type="region of interest" description="Disordered" evidence="2">
    <location>
        <begin position="461"/>
        <end position="506"/>
    </location>
</feature>
<keyword evidence="3" id="KW-0472">Membrane</keyword>
<gene>
    <name evidence="5" type="ORF">JOE69_001291</name>
</gene>
<dbReference type="InterPro" id="IPR004474">
    <property type="entry name" value="LytR_CpsA_psr"/>
</dbReference>
<dbReference type="Pfam" id="PF03816">
    <property type="entry name" value="LytR_cpsA_psr"/>
    <property type="match status" value="1"/>
</dbReference>
<feature type="transmembrane region" description="Helical" evidence="3">
    <location>
        <begin position="136"/>
        <end position="159"/>
    </location>
</feature>
<keyword evidence="3" id="KW-0812">Transmembrane</keyword>
<evidence type="ECO:0000259" key="4">
    <source>
        <dbReference type="Pfam" id="PF03816"/>
    </source>
</evidence>
<feature type="transmembrane region" description="Helical" evidence="3">
    <location>
        <begin position="97"/>
        <end position="116"/>
    </location>
</feature>
<dbReference type="InterPro" id="IPR050922">
    <property type="entry name" value="LytR/CpsA/Psr_CW_biosynth"/>
</dbReference>
<comment type="caution">
    <text evidence="5">The sequence shown here is derived from an EMBL/GenBank/DDBJ whole genome shotgun (WGS) entry which is preliminary data.</text>
</comment>
<keyword evidence="3" id="KW-1133">Transmembrane helix</keyword>
<feature type="transmembrane region" description="Helical" evidence="3">
    <location>
        <begin position="67"/>
        <end position="85"/>
    </location>
</feature>
<keyword evidence="6" id="KW-1185">Reference proteome</keyword>
<feature type="domain" description="Cell envelope-related transcriptional attenuator" evidence="4">
    <location>
        <begin position="201"/>
        <end position="383"/>
    </location>
</feature>
<evidence type="ECO:0000256" key="3">
    <source>
        <dbReference type="SAM" id="Phobius"/>
    </source>
</evidence>
<dbReference type="Proteomes" id="UP001185069">
    <property type="component" value="Unassembled WGS sequence"/>
</dbReference>
<dbReference type="EMBL" id="JAVDQF010000001">
    <property type="protein sequence ID" value="MDR6269053.1"/>
    <property type="molecule type" value="Genomic_DNA"/>
</dbReference>
<accession>A0ABU1J9L4</accession>
<dbReference type="Gene3D" id="3.40.630.190">
    <property type="entry name" value="LCP protein"/>
    <property type="match status" value="1"/>
</dbReference>
<organism evidence="5 6">
    <name type="scientific">Arthrobacter russicus</name>
    <dbReference type="NCBI Taxonomy" id="172040"/>
    <lineage>
        <taxon>Bacteria</taxon>
        <taxon>Bacillati</taxon>
        <taxon>Actinomycetota</taxon>
        <taxon>Actinomycetes</taxon>
        <taxon>Micrococcales</taxon>
        <taxon>Micrococcaceae</taxon>
        <taxon>Arthrobacter</taxon>
    </lineage>
</organism>
<comment type="similarity">
    <text evidence="1">Belongs to the LytR/CpsA/Psr (LCP) family.</text>
</comment>
<evidence type="ECO:0000256" key="1">
    <source>
        <dbReference type="ARBA" id="ARBA00006068"/>
    </source>
</evidence>
<feature type="region of interest" description="Disordered" evidence="2">
    <location>
        <begin position="1"/>
        <end position="24"/>
    </location>
</feature>
<dbReference type="RefSeq" id="WP_309797077.1">
    <property type="nucleotide sequence ID" value="NZ_BAAAHY010000001.1"/>
</dbReference>
<evidence type="ECO:0000313" key="5">
    <source>
        <dbReference type="EMBL" id="MDR6269053.1"/>
    </source>
</evidence>
<dbReference type="NCBIfam" id="TIGR00350">
    <property type="entry name" value="lytR_cpsA_psr"/>
    <property type="match status" value="1"/>
</dbReference>
<feature type="compositionally biased region" description="Pro residues" evidence="2">
    <location>
        <begin position="473"/>
        <end position="491"/>
    </location>
</feature>
<reference evidence="5 6" key="1">
    <citation type="submission" date="2023-07" db="EMBL/GenBank/DDBJ databases">
        <title>Sequencing the genomes of 1000 actinobacteria strains.</title>
        <authorList>
            <person name="Klenk H.-P."/>
        </authorList>
    </citation>
    <scope>NUCLEOTIDE SEQUENCE [LARGE SCALE GENOMIC DNA]</scope>
    <source>
        <strain evidence="5 6">DSM 14555</strain>
    </source>
</reference>
<name>A0ABU1J9L4_9MICC</name>
<evidence type="ECO:0000256" key="2">
    <source>
        <dbReference type="SAM" id="MobiDB-lite"/>
    </source>
</evidence>
<dbReference type="PANTHER" id="PTHR33392">
    <property type="entry name" value="POLYISOPRENYL-TEICHOIC ACID--PEPTIDOGLYCAN TEICHOIC ACID TRANSFERASE TAGU"/>
    <property type="match status" value="1"/>
</dbReference>
<sequence length="534" mass="56814">MSFSSRATDKTSKRPPVLTNPLRYPQSANAPMRAKRAFLLLVLSLFIPGSAQLVAGNRNLGRSALRVTFTVWALLIIGVVLSFANRELVLSILTNPIASLLLILVLVLLAIGWAFIFVNTLRIIRPVLLAPGMRIIVAASVVVLMAVTSGTLGYSAWLVNSGRNALGSIFTASGPDMAPVDGRYNFLVMGGDAGADRTGRRPDSIIVLSIDAQTGKTVTISIPRNLQNAQFSPNSPMRKIYPQGYNCGDNCIINFLYSDVTENYQNLYPGESDPGAQAMMDAAGGTLGLTVQGYVLIDMAGFSQLIDALGGVKVNAGGWVPISGAATDEQGGHLPPEGWIAPGEQTLNGEQALWYARSREWVTDYARSQRQQCIQQAVLKQMNPATVLTKFNDIANAGAKVIESDIPQQQLGSFINLALKAKGFPLDRLTIGPPDFSEDFPTYPDFPSLQQRVKDLIAGKAPESASTDVNAPPAQPAPPGAPAQPNPPAAPNTPAAPSTPAPTLTQDYLQRLAERGATDTLVQLLANNGSCTPG</sequence>